<accession>A0A5K8ACC7</accession>
<keyword evidence="3" id="KW-1185">Reference proteome</keyword>
<feature type="region of interest" description="Disordered" evidence="1">
    <location>
        <begin position="97"/>
        <end position="126"/>
    </location>
</feature>
<organism evidence="2 3">
    <name type="scientific">Desulfosarcina ovata subsp. ovata</name>
    <dbReference type="NCBI Taxonomy" id="2752305"/>
    <lineage>
        <taxon>Bacteria</taxon>
        <taxon>Pseudomonadati</taxon>
        <taxon>Thermodesulfobacteriota</taxon>
        <taxon>Desulfobacteria</taxon>
        <taxon>Desulfobacterales</taxon>
        <taxon>Desulfosarcinaceae</taxon>
        <taxon>Desulfosarcina</taxon>
    </lineage>
</organism>
<reference evidence="2 3" key="1">
    <citation type="submission" date="2019-11" db="EMBL/GenBank/DDBJ databases">
        <title>Comparative genomics of hydrocarbon-degrading Desulfosarcina strains.</title>
        <authorList>
            <person name="Watanabe M."/>
            <person name="Kojima H."/>
            <person name="Fukui M."/>
        </authorList>
    </citation>
    <scope>NUCLEOTIDE SEQUENCE [LARGE SCALE GENOMIC DNA]</scope>
    <source>
        <strain evidence="3">oXyS1</strain>
    </source>
</reference>
<dbReference type="EMBL" id="AP021879">
    <property type="protein sequence ID" value="BBO90149.1"/>
    <property type="molecule type" value="Genomic_DNA"/>
</dbReference>
<evidence type="ECO:0000313" key="3">
    <source>
        <dbReference type="Proteomes" id="UP000422108"/>
    </source>
</evidence>
<evidence type="ECO:0000256" key="1">
    <source>
        <dbReference type="SAM" id="MobiDB-lite"/>
    </source>
</evidence>
<proteinExistence type="predicted"/>
<dbReference type="Proteomes" id="UP000422108">
    <property type="component" value="Chromosome"/>
</dbReference>
<name>A0A5K8ACC7_9BACT</name>
<gene>
    <name evidence="2" type="ORF">DSCOOX_33290</name>
</gene>
<protein>
    <submittedName>
        <fullName evidence="2">Uncharacterized protein</fullName>
    </submittedName>
</protein>
<sequence>MDVRRLNRFAACYRCFRTKRSCLGKIILAGSLSAILCVHGLSADAAQDKRVERDTDNDGKIDQVALLDPRGNPVRLEIDSNADGRFDKIQHYRDGKLTAIESDRDHNGSMDTRDTFEDGEDQLKCP</sequence>
<evidence type="ECO:0000313" key="2">
    <source>
        <dbReference type="EMBL" id="BBO90149.1"/>
    </source>
</evidence>
<dbReference type="AlphaFoldDB" id="A0A5K8ACC7"/>